<sequence length="68" mass="7692">MAQKKIPFTDEQKVLFDALKRVGASADERISTQDKKILFALAEGIIRMENSNQQPYSEATFEKAFALL</sequence>
<reference evidence="1 2" key="1">
    <citation type="journal article" date="2017" name="Nat. Microbiol.">
        <title>Natural product diversity associated with the nematode symbionts Photorhabdus and Xenorhabdus.</title>
        <authorList>
            <person name="Tobias N.J."/>
            <person name="Wolff H."/>
            <person name="Djahanschiri B."/>
            <person name="Grundmann F."/>
            <person name="Kronenwerth M."/>
            <person name="Shi Y.M."/>
            <person name="Simonyi S."/>
            <person name="Grun P."/>
            <person name="Shapiro-Ilan D."/>
            <person name="Pidot S.J."/>
            <person name="Stinear T.P."/>
            <person name="Ebersberger I."/>
            <person name="Bode H.B."/>
        </authorList>
    </citation>
    <scope>NUCLEOTIDE SEQUENCE [LARGE SCALE GENOMIC DNA]</scope>
    <source>
        <strain evidence="1 2">DSM 17907</strain>
    </source>
</reference>
<name>A0A2D0LIL7_9GAMM</name>
<organism evidence="1 2">
    <name type="scientific">Xenorhabdus kozodoii</name>
    <dbReference type="NCBI Taxonomy" id="351676"/>
    <lineage>
        <taxon>Bacteria</taxon>
        <taxon>Pseudomonadati</taxon>
        <taxon>Pseudomonadota</taxon>
        <taxon>Gammaproteobacteria</taxon>
        <taxon>Enterobacterales</taxon>
        <taxon>Morganellaceae</taxon>
        <taxon>Xenorhabdus</taxon>
    </lineage>
</organism>
<dbReference type="EMBL" id="NJCX01000001">
    <property type="protein sequence ID" value="PHM75107.1"/>
    <property type="molecule type" value="Genomic_DNA"/>
</dbReference>
<dbReference type="RefSeq" id="WP_208615186.1">
    <property type="nucleotide sequence ID" value="NZ_CAWNOR010000001.1"/>
</dbReference>
<comment type="caution">
    <text evidence="1">The sequence shown here is derived from an EMBL/GenBank/DDBJ whole genome shotgun (WGS) entry which is preliminary data.</text>
</comment>
<keyword evidence="2" id="KW-1185">Reference proteome</keyword>
<dbReference type="Proteomes" id="UP000221101">
    <property type="component" value="Unassembled WGS sequence"/>
</dbReference>
<proteinExistence type="predicted"/>
<accession>A0A2D0LIL7</accession>
<evidence type="ECO:0000313" key="2">
    <source>
        <dbReference type="Proteomes" id="UP000221101"/>
    </source>
</evidence>
<protein>
    <submittedName>
        <fullName evidence="1">Structural protein</fullName>
    </submittedName>
</protein>
<evidence type="ECO:0000313" key="1">
    <source>
        <dbReference type="EMBL" id="PHM75107.1"/>
    </source>
</evidence>
<dbReference type="AlphaFoldDB" id="A0A2D0LIL7"/>
<gene>
    <name evidence="1" type="ORF">Xkoz_00118</name>
</gene>